<dbReference type="SUPFAM" id="SSF51905">
    <property type="entry name" value="FAD/NAD(P)-binding domain"/>
    <property type="match status" value="1"/>
</dbReference>
<keyword evidence="9" id="KW-0472">Membrane</keyword>
<keyword evidence="7" id="KW-0520">NAD</keyword>
<evidence type="ECO:0000256" key="2">
    <source>
        <dbReference type="ARBA" id="ARBA00012637"/>
    </source>
</evidence>
<evidence type="ECO:0000313" key="12">
    <source>
        <dbReference type="EMBL" id="PHJ95569.1"/>
    </source>
</evidence>
<dbReference type="EMBL" id="LAHD01000141">
    <property type="protein sequence ID" value="PHJ95569.1"/>
    <property type="molecule type" value="Genomic_DNA"/>
</dbReference>
<comment type="similarity">
    <text evidence="1">Belongs to the NADH dehydrogenase family.</text>
</comment>
<comment type="caution">
    <text evidence="12">The sequence shown here is derived from an EMBL/GenBank/DDBJ whole genome shotgun (WGS) entry which is preliminary data.</text>
</comment>
<keyword evidence="3" id="KW-0285">Flavoprotein</keyword>
<dbReference type="InterPro" id="IPR036188">
    <property type="entry name" value="FAD/NAD-bd_sf"/>
</dbReference>
<evidence type="ECO:0000259" key="10">
    <source>
        <dbReference type="Pfam" id="PF07992"/>
    </source>
</evidence>
<keyword evidence="5" id="KW-0809">Transit peptide</keyword>
<comment type="catalytic activity">
    <reaction evidence="8">
        <text>a quinone + NADH + H(+) = a quinol + NAD(+)</text>
        <dbReference type="Rhea" id="RHEA:46160"/>
        <dbReference type="ChEBI" id="CHEBI:15378"/>
        <dbReference type="ChEBI" id="CHEBI:24646"/>
        <dbReference type="ChEBI" id="CHEBI:57540"/>
        <dbReference type="ChEBI" id="CHEBI:57945"/>
        <dbReference type="ChEBI" id="CHEBI:132124"/>
        <dbReference type="EC" id="1.6.5.9"/>
    </reaction>
</comment>
<dbReference type="Proteomes" id="UP000222310">
    <property type="component" value="Unassembled WGS sequence"/>
</dbReference>
<dbReference type="PANTHER" id="PTHR43706">
    <property type="entry name" value="NADH DEHYDROGENASE"/>
    <property type="match status" value="1"/>
</dbReference>
<sequence length="444" mass="48798">MVATLDNHGKHQVVIIGGGFGGLYTAKHLAKANVNVTLIDKRNFHLFQPLLYQVATGTLSPADISSPLRAVFSKSKNTQVLLGEVNDIDPKAQQVIMGDKAIPYDTLIIATGVNHSYFGKDNWKDLAPGLKTVEDAIEMRRRIFSAFEAAEKETDPEKRRALLTFVIVGGGPTGVELAGAIAELAYKTLKEDFRNINTSEAKILLLQGADRVLPHISPDLSEVAAKSLEKLGVIIQTNTRVTNIENNIVTFKQGDEVTAIASKTILWAAGVQGSAMAKVLAERTGVQCDRSGRVIVEPDLTIKGYQNIFVVGDLGNFSHQDGNPLPGVAPVAKQQGEYVAKLIQKRLQGQTLPAFHYNHVGSLAMIGQNLAIVDLGFLKLTGFLAWVFWLIVHIYFLIEFDTKLLVVFQWAWNYITRNRRSRLITGREAYVEAKTVNNITQIAN</sequence>
<dbReference type="PRINTS" id="PR00368">
    <property type="entry name" value="FADPNR"/>
</dbReference>
<dbReference type="PRINTS" id="PR00411">
    <property type="entry name" value="PNDRDTASEI"/>
</dbReference>
<feature type="domain" description="External alternative NADH-ubiquinone oxidoreductase-like C-terminal" evidence="11">
    <location>
        <begin position="359"/>
        <end position="415"/>
    </location>
</feature>
<evidence type="ECO:0000256" key="3">
    <source>
        <dbReference type="ARBA" id="ARBA00022630"/>
    </source>
</evidence>
<gene>
    <name evidence="12" type="ORF">VF08_31745</name>
</gene>
<dbReference type="InterPro" id="IPR054585">
    <property type="entry name" value="NDH2-like_C"/>
</dbReference>
<dbReference type="Pfam" id="PF07992">
    <property type="entry name" value="Pyr_redox_2"/>
    <property type="match status" value="1"/>
</dbReference>
<keyword evidence="4" id="KW-0274">FAD</keyword>
<evidence type="ECO:0000313" key="13">
    <source>
        <dbReference type="Proteomes" id="UP000222310"/>
    </source>
</evidence>
<protein>
    <recommendedName>
        <fullName evidence="2">NADH:ubiquinone reductase (non-electrogenic)</fullName>
        <ecNumber evidence="2">1.6.5.9</ecNumber>
    </recommendedName>
</protein>
<accession>A0A9Q6EHW0</accession>
<evidence type="ECO:0000259" key="11">
    <source>
        <dbReference type="Pfam" id="PF22366"/>
    </source>
</evidence>
<reference evidence="12 13" key="1">
    <citation type="submission" date="2015-02" db="EMBL/GenBank/DDBJ databases">
        <title>Nostoc linckia genome annotation.</title>
        <authorList>
            <person name="Zhou Z."/>
        </authorList>
    </citation>
    <scope>NUCLEOTIDE SEQUENCE [LARGE SCALE GENOMIC DNA]</scope>
    <source>
        <strain evidence="13">z8</strain>
    </source>
</reference>
<dbReference type="PANTHER" id="PTHR43706:SF47">
    <property type="entry name" value="EXTERNAL NADH-UBIQUINONE OXIDOREDUCTASE 1, MITOCHONDRIAL-RELATED"/>
    <property type="match status" value="1"/>
</dbReference>
<feature type="transmembrane region" description="Helical" evidence="9">
    <location>
        <begin position="377"/>
        <end position="398"/>
    </location>
</feature>
<evidence type="ECO:0000256" key="1">
    <source>
        <dbReference type="ARBA" id="ARBA00005272"/>
    </source>
</evidence>
<proteinExistence type="inferred from homology"/>
<organism evidence="12 13">
    <name type="scientific">Nostoc linckia z8</name>
    <dbReference type="NCBI Taxonomy" id="1628746"/>
    <lineage>
        <taxon>Bacteria</taxon>
        <taxon>Bacillati</taxon>
        <taxon>Cyanobacteriota</taxon>
        <taxon>Cyanophyceae</taxon>
        <taxon>Nostocales</taxon>
        <taxon>Nostocaceae</taxon>
        <taxon>Nostoc</taxon>
    </lineage>
</organism>
<evidence type="ECO:0000256" key="7">
    <source>
        <dbReference type="ARBA" id="ARBA00023027"/>
    </source>
</evidence>
<dbReference type="Pfam" id="PF22366">
    <property type="entry name" value="NDH2_C"/>
    <property type="match status" value="1"/>
</dbReference>
<dbReference type="InterPro" id="IPR023753">
    <property type="entry name" value="FAD/NAD-binding_dom"/>
</dbReference>
<evidence type="ECO:0000256" key="9">
    <source>
        <dbReference type="SAM" id="Phobius"/>
    </source>
</evidence>
<evidence type="ECO:0000256" key="6">
    <source>
        <dbReference type="ARBA" id="ARBA00023002"/>
    </source>
</evidence>
<keyword evidence="9" id="KW-0812">Transmembrane</keyword>
<evidence type="ECO:0000256" key="8">
    <source>
        <dbReference type="ARBA" id="ARBA00047599"/>
    </source>
</evidence>
<evidence type="ECO:0000256" key="4">
    <source>
        <dbReference type="ARBA" id="ARBA00022827"/>
    </source>
</evidence>
<dbReference type="GeneID" id="57096950"/>
<dbReference type="GO" id="GO:0050136">
    <property type="term" value="F:NADH dehydrogenase (quinone) (non-electrogenic) activity"/>
    <property type="evidence" value="ECO:0007669"/>
    <property type="project" value="UniProtKB-EC"/>
</dbReference>
<dbReference type="AlphaFoldDB" id="A0A9Q6EHW0"/>
<dbReference type="RefSeq" id="WP_099071971.1">
    <property type="nucleotide sequence ID" value="NZ_LAHD01000141.1"/>
</dbReference>
<name>A0A9Q6EHW0_NOSLI</name>
<dbReference type="EC" id="1.6.5.9" evidence="2"/>
<keyword evidence="6" id="KW-0560">Oxidoreductase</keyword>
<feature type="domain" description="FAD/NAD(P)-binding" evidence="10">
    <location>
        <begin position="12"/>
        <end position="336"/>
    </location>
</feature>
<evidence type="ECO:0000256" key="5">
    <source>
        <dbReference type="ARBA" id="ARBA00022946"/>
    </source>
</evidence>
<keyword evidence="9" id="KW-1133">Transmembrane helix</keyword>
<dbReference type="InterPro" id="IPR045024">
    <property type="entry name" value="NDH-2"/>
</dbReference>
<dbReference type="Gene3D" id="3.50.50.100">
    <property type="match status" value="1"/>
</dbReference>